<dbReference type="Proteomes" id="UP000656077">
    <property type="component" value="Unassembled WGS sequence"/>
</dbReference>
<evidence type="ECO:0000259" key="1">
    <source>
        <dbReference type="Pfam" id="PF06114"/>
    </source>
</evidence>
<dbReference type="AlphaFoldDB" id="A0A964W2A2"/>
<accession>A0A964W2A2</accession>
<comment type="caution">
    <text evidence="2">The sequence shown here is derived from an EMBL/GenBank/DDBJ whole genome shotgun (WGS) entry which is preliminary data.</text>
</comment>
<reference evidence="2" key="1">
    <citation type="submission" date="2019-12" db="EMBL/GenBank/DDBJ databases">
        <title>Microbes associate with the intestines of laboratory mice.</title>
        <authorList>
            <person name="Navarre W."/>
            <person name="Wong E."/>
        </authorList>
    </citation>
    <scope>NUCLEOTIDE SEQUENCE</scope>
    <source>
        <strain evidence="2">NM79_F5</strain>
    </source>
</reference>
<proteinExistence type="predicted"/>
<dbReference type="Pfam" id="PF06114">
    <property type="entry name" value="Peptidase_M78"/>
    <property type="match status" value="1"/>
</dbReference>
<organism evidence="2 3">
    <name type="scientific">Clostridium chromiireducens</name>
    <dbReference type="NCBI Taxonomy" id="225345"/>
    <lineage>
        <taxon>Bacteria</taxon>
        <taxon>Bacillati</taxon>
        <taxon>Bacillota</taxon>
        <taxon>Clostridia</taxon>
        <taxon>Eubacteriales</taxon>
        <taxon>Clostridiaceae</taxon>
        <taxon>Clostridium</taxon>
    </lineage>
</organism>
<evidence type="ECO:0000313" key="2">
    <source>
        <dbReference type="EMBL" id="MVX63862.1"/>
    </source>
</evidence>
<name>A0A964W2A2_9CLOT</name>
<gene>
    <name evidence="2" type="ORF">GKZ28_09160</name>
</gene>
<dbReference type="InterPro" id="IPR010359">
    <property type="entry name" value="IrrE_HExxH"/>
</dbReference>
<dbReference type="EMBL" id="WSRQ01000011">
    <property type="protein sequence ID" value="MVX63862.1"/>
    <property type="molecule type" value="Genomic_DNA"/>
</dbReference>
<evidence type="ECO:0000313" key="3">
    <source>
        <dbReference type="Proteomes" id="UP000656077"/>
    </source>
</evidence>
<sequence length="154" mass="18102">MTRYEGLLIKAEKEGVEVLEIDLGTNKKCGKCINNIIIINKNLSNKEKHELLAEELGHYYKTFGDITDQSKIENRKEELKARRKGRKLILEPLDLVYAFRCGCNNIYEMADFFEITEKELNEIVKDFRKQYGLGKKFDKYFITFEPNLGFCKIF</sequence>
<feature type="domain" description="IrrE N-terminal-like" evidence="1">
    <location>
        <begin position="11"/>
        <end position="79"/>
    </location>
</feature>
<dbReference type="RefSeq" id="WP_160358937.1">
    <property type="nucleotide sequence ID" value="NZ_WSRQ01000011.1"/>
</dbReference>
<protein>
    <submittedName>
        <fullName evidence="2">ImmA/IrrE family metallo-endopeptidase</fullName>
    </submittedName>
</protein>